<dbReference type="AlphaFoldDB" id="A0AAQ3RW78"/>
<keyword evidence="3" id="KW-1185">Reference proteome</keyword>
<evidence type="ECO:0000256" key="1">
    <source>
        <dbReference type="SAM" id="Phobius"/>
    </source>
</evidence>
<organism evidence="2 3">
    <name type="scientific">Vigna mungo</name>
    <name type="common">Black gram</name>
    <name type="synonym">Phaseolus mungo</name>
    <dbReference type="NCBI Taxonomy" id="3915"/>
    <lineage>
        <taxon>Eukaryota</taxon>
        <taxon>Viridiplantae</taxon>
        <taxon>Streptophyta</taxon>
        <taxon>Embryophyta</taxon>
        <taxon>Tracheophyta</taxon>
        <taxon>Spermatophyta</taxon>
        <taxon>Magnoliopsida</taxon>
        <taxon>eudicotyledons</taxon>
        <taxon>Gunneridae</taxon>
        <taxon>Pentapetalae</taxon>
        <taxon>rosids</taxon>
        <taxon>fabids</taxon>
        <taxon>Fabales</taxon>
        <taxon>Fabaceae</taxon>
        <taxon>Papilionoideae</taxon>
        <taxon>50 kb inversion clade</taxon>
        <taxon>NPAAA clade</taxon>
        <taxon>indigoferoid/millettioid clade</taxon>
        <taxon>Phaseoleae</taxon>
        <taxon>Vigna</taxon>
    </lineage>
</organism>
<feature type="transmembrane region" description="Helical" evidence="1">
    <location>
        <begin position="49"/>
        <end position="69"/>
    </location>
</feature>
<evidence type="ECO:0000313" key="3">
    <source>
        <dbReference type="Proteomes" id="UP001374535"/>
    </source>
</evidence>
<feature type="transmembrane region" description="Helical" evidence="1">
    <location>
        <begin position="114"/>
        <end position="136"/>
    </location>
</feature>
<keyword evidence="1" id="KW-0472">Membrane</keyword>
<protein>
    <submittedName>
        <fullName evidence="2">Uncharacterized protein</fullName>
    </submittedName>
</protein>
<dbReference type="Proteomes" id="UP001374535">
    <property type="component" value="Chromosome 5"/>
</dbReference>
<dbReference type="EMBL" id="CP144696">
    <property type="protein sequence ID" value="WVZ10179.1"/>
    <property type="molecule type" value="Genomic_DNA"/>
</dbReference>
<reference evidence="2 3" key="1">
    <citation type="journal article" date="2023" name="Life. Sci Alliance">
        <title>Evolutionary insights into 3D genome organization and epigenetic landscape of Vigna mungo.</title>
        <authorList>
            <person name="Junaid A."/>
            <person name="Singh B."/>
            <person name="Bhatia S."/>
        </authorList>
    </citation>
    <scope>NUCLEOTIDE SEQUENCE [LARGE SCALE GENOMIC DNA]</scope>
    <source>
        <strain evidence="2">Urdbean</strain>
    </source>
</reference>
<name>A0AAQ3RW78_VIGMU</name>
<proteinExistence type="predicted"/>
<keyword evidence="1" id="KW-1133">Transmembrane helix</keyword>
<evidence type="ECO:0000313" key="2">
    <source>
        <dbReference type="EMBL" id="WVZ10179.1"/>
    </source>
</evidence>
<accession>A0AAQ3RW78</accession>
<gene>
    <name evidence="2" type="ORF">V8G54_014709</name>
</gene>
<sequence length="138" mass="15554">MIPPFPFPFPDPLLILFSFPLFLFLPYSVCPLPVIPIPVPFPFLLSTSFPIHILIFIFSFLPVSIMLVFRISTPLSFMSSGLTIPLLPIPVPPIVFILTPFSSSITVTVAVTPLRISILHLVNFFPRFMLSLVHCFRL</sequence>
<feature type="transmembrane region" description="Helical" evidence="1">
    <location>
        <begin position="12"/>
        <end position="29"/>
    </location>
</feature>
<keyword evidence="1" id="KW-0812">Transmembrane</keyword>
<feature type="transmembrane region" description="Helical" evidence="1">
    <location>
        <begin position="81"/>
        <end position="102"/>
    </location>
</feature>